<proteinExistence type="predicted"/>
<comment type="caution">
    <text evidence="1">The sequence shown here is derived from an EMBL/GenBank/DDBJ whole genome shotgun (WGS) entry which is preliminary data.</text>
</comment>
<dbReference type="EMBL" id="CAJVPY010007418">
    <property type="protein sequence ID" value="CAG8680236.1"/>
    <property type="molecule type" value="Genomic_DNA"/>
</dbReference>
<dbReference type="Proteomes" id="UP000789405">
    <property type="component" value="Unassembled WGS sequence"/>
</dbReference>
<gene>
    <name evidence="1" type="ORF">DERYTH_LOCUS11759</name>
</gene>
<organism evidence="1 2">
    <name type="scientific">Dentiscutata erythropus</name>
    <dbReference type="NCBI Taxonomy" id="1348616"/>
    <lineage>
        <taxon>Eukaryota</taxon>
        <taxon>Fungi</taxon>
        <taxon>Fungi incertae sedis</taxon>
        <taxon>Mucoromycota</taxon>
        <taxon>Glomeromycotina</taxon>
        <taxon>Glomeromycetes</taxon>
        <taxon>Diversisporales</taxon>
        <taxon>Gigasporaceae</taxon>
        <taxon>Dentiscutata</taxon>
    </lineage>
</organism>
<dbReference type="AlphaFoldDB" id="A0A9N9EHS4"/>
<name>A0A9N9EHS4_9GLOM</name>
<keyword evidence="2" id="KW-1185">Reference proteome</keyword>
<sequence length="93" mass="10489">MAFSGYLFPEQDQNKNITTTDSNIKSSTNQIVLCYPLVPLSTNQVLGPIRRESIPTRRKFTLFDTSKLFCILFKSPTTINDNDSSGVQIIDKD</sequence>
<evidence type="ECO:0000313" key="2">
    <source>
        <dbReference type="Proteomes" id="UP000789405"/>
    </source>
</evidence>
<reference evidence="1" key="1">
    <citation type="submission" date="2021-06" db="EMBL/GenBank/DDBJ databases">
        <authorList>
            <person name="Kallberg Y."/>
            <person name="Tangrot J."/>
            <person name="Rosling A."/>
        </authorList>
    </citation>
    <scope>NUCLEOTIDE SEQUENCE</scope>
    <source>
        <strain evidence="1">MA453B</strain>
    </source>
</reference>
<accession>A0A9N9EHS4</accession>
<protein>
    <submittedName>
        <fullName evidence="1">26691_t:CDS:1</fullName>
    </submittedName>
</protein>
<evidence type="ECO:0000313" key="1">
    <source>
        <dbReference type="EMBL" id="CAG8680236.1"/>
    </source>
</evidence>